<gene>
    <name evidence="2" type="ORF">IF1G_07386</name>
</gene>
<accession>A0A545UW25</accession>
<name>A0A545UW25_9HYPO</name>
<feature type="compositionally biased region" description="Polar residues" evidence="1">
    <location>
        <begin position="13"/>
        <end position="22"/>
    </location>
</feature>
<dbReference type="EMBL" id="SPUK01000011">
    <property type="protein sequence ID" value="TQV93654.1"/>
    <property type="molecule type" value="Genomic_DNA"/>
</dbReference>
<dbReference type="AlphaFoldDB" id="A0A545UW25"/>
<organism evidence="2 3">
    <name type="scientific">Cordyceps javanica</name>
    <dbReference type="NCBI Taxonomy" id="43265"/>
    <lineage>
        <taxon>Eukaryota</taxon>
        <taxon>Fungi</taxon>
        <taxon>Dikarya</taxon>
        <taxon>Ascomycota</taxon>
        <taxon>Pezizomycotina</taxon>
        <taxon>Sordariomycetes</taxon>
        <taxon>Hypocreomycetidae</taxon>
        <taxon>Hypocreales</taxon>
        <taxon>Cordycipitaceae</taxon>
        <taxon>Cordyceps</taxon>
    </lineage>
</organism>
<feature type="region of interest" description="Disordered" evidence="1">
    <location>
        <begin position="1"/>
        <end position="22"/>
    </location>
</feature>
<protein>
    <submittedName>
        <fullName evidence="2">Uncharacterized protein</fullName>
    </submittedName>
</protein>
<evidence type="ECO:0000313" key="2">
    <source>
        <dbReference type="EMBL" id="TQV93654.1"/>
    </source>
</evidence>
<reference evidence="2 3" key="1">
    <citation type="journal article" date="2019" name="Appl. Microbiol. Biotechnol.">
        <title>Genome sequence of Isaria javanica and comparative genome analysis insights into family S53 peptidase evolution in fungal entomopathogens.</title>
        <authorList>
            <person name="Lin R."/>
            <person name="Zhang X."/>
            <person name="Xin B."/>
            <person name="Zou M."/>
            <person name="Gao Y."/>
            <person name="Qin F."/>
            <person name="Hu Q."/>
            <person name="Xie B."/>
            <person name="Cheng X."/>
        </authorList>
    </citation>
    <scope>NUCLEOTIDE SEQUENCE [LARGE SCALE GENOMIC DNA]</scope>
    <source>
        <strain evidence="2 3">IJ1G</strain>
    </source>
</reference>
<sequence length="74" mass="7909">MALAHSAEPAGTAKQSRGQVGNTVEQKKILGRHFQLAIFLPGDCAIIGWEAKEVAFAKGLGPGTGLIMAWLHRR</sequence>
<proteinExistence type="predicted"/>
<evidence type="ECO:0000313" key="3">
    <source>
        <dbReference type="Proteomes" id="UP000315783"/>
    </source>
</evidence>
<keyword evidence="3" id="KW-1185">Reference proteome</keyword>
<comment type="caution">
    <text evidence="2">The sequence shown here is derived from an EMBL/GenBank/DDBJ whole genome shotgun (WGS) entry which is preliminary data.</text>
</comment>
<dbReference type="Proteomes" id="UP000315783">
    <property type="component" value="Unassembled WGS sequence"/>
</dbReference>
<evidence type="ECO:0000256" key="1">
    <source>
        <dbReference type="SAM" id="MobiDB-lite"/>
    </source>
</evidence>